<dbReference type="Proteomes" id="UP001054902">
    <property type="component" value="Unassembled WGS sequence"/>
</dbReference>
<dbReference type="GO" id="GO:0004300">
    <property type="term" value="F:enoyl-CoA hydratase activity"/>
    <property type="evidence" value="ECO:0007669"/>
    <property type="project" value="UniProtKB-EC"/>
</dbReference>
<dbReference type="PANTHER" id="PTHR11941">
    <property type="entry name" value="ENOYL-COA HYDRATASE-RELATED"/>
    <property type="match status" value="1"/>
</dbReference>
<dbReference type="EMBL" id="BLLK01000027">
    <property type="protein sequence ID" value="GFH48269.1"/>
    <property type="molecule type" value="Genomic_DNA"/>
</dbReference>
<evidence type="ECO:0000256" key="1">
    <source>
        <dbReference type="ARBA" id="ARBA00005254"/>
    </source>
</evidence>
<keyword evidence="3" id="KW-0276">Fatty acid metabolism</keyword>
<dbReference type="EC" id="4.2.1.17" evidence="2"/>
<comment type="similarity">
    <text evidence="1 7">Belongs to the enoyl-CoA hydratase/isomerase family.</text>
</comment>
<reference evidence="8 9" key="1">
    <citation type="journal article" date="2021" name="Sci. Rep.">
        <title>The genome of the diatom Chaetoceros tenuissimus carries an ancient integrated fragment of an extant virus.</title>
        <authorList>
            <person name="Hongo Y."/>
            <person name="Kimura K."/>
            <person name="Takaki Y."/>
            <person name="Yoshida Y."/>
            <person name="Baba S."/>
            <person name="Kobayashi G."/>
            <person name="Nagasaki K."/>
            <person name="Hano T."/>
            <person name="Tomaru Y."/>
        </authorList>
    </citation>
    <scope>NUCLEOTIDE SEQUENCE [LARGE SCALE GENOMIC DNA]</scope>
    <source>
        <strain evidence="8 9">NIES-3715</strain>
    </source>
</reference>
<accession>A0AAD3CP60</accession>
<sequence>MSLASKALARSLFSRKILPQTRSGALRSCFSTQLKDYQHILTSRFESKDPEKPASLGVGLIELNQPKSLNSLSDALFEDLIDAARVFDKQEDIGSIVITGKGKAFAAGADIPEMSTKSFAEAYNSNMFSQWAEFKISKPIIAAVNGFALGGGCELAMMCDIVIASPNAKFGQPEVNLGIIPGAGGTQRLIRAVGKSKAMQMILTGEMITAEQAERDGLISKVVESREVLLEEALKIGYAIGEKGPIAIRMAKECVNAAEEMNLEQGLQFERRNFHALFATSDQKEGMGAFLDKRTPVWKNE</sequence>
<evidence type="ECO:0000256" key="7">
    <source>
        <dbReference type="RuleBase" id="RU003707"/>
    </source>
</evidence>
<comment type="caution">
    <text evidence="8">The sequence shown here is derived from an EMBL/GenBank/DDBJ whole genome shotgun (WGS) entry which is preliminary data.</text>
</comment>
<name>A0AAD3CP60_9STRA</name>
<protein>
    <recommendedName>
        <fullName evidence="6">Probable enoyl-CoA hydratase, mitochondrial</fullName>
        <ecNumber evidence="2">4.2.1.17</ecNumber>
    </recommendedName>
</protein>
<dbReference type="CDD" id="cd06558">
    <property type="entry name" value="crotonase-like"/>
    <property type="match status" value="1"/>
</dbReference>
<keyword evidence="5" id="KW-0456">Lyase</keyword>
<dbReference type="InterPro" id="IPR029045">
    <property type="entry name" value="ClpP/crotonase-like_dom_sf"/>
</dbReference>
<dbReference type="Pfam" id="PF00378">
    <property type="entry name" value="ECH_1"/>
    <property type="match status" value="1"/>
</dbReference>
<proteinExistence type="inferred from homology"/>
<organism evidence="8 9">
    <name type="scientific">Chaetoceros tenuissimus</name>
    <dbReference type="NCBI Taxonomy" id="426638"/>
    <lineage>
        <taxon>Eukaryota</taxon>
        <taxon>Sar</taxon>
        <taxon>Stramenopiles</taxon>
        <taxon>Ochrophyta</taxon>
        <taxon>Bacillariophyta</taxon>
        <taxon>Coscinodiscophyceae</taxon>
        <taxon>Chaetocerotophycidae</taxon>
        <taxon>Chaetocerotales</taxon>
        <taxon>Chaetocerotaceae</taxon>
        <taxon>Chaetoceros</taxon>
    </lineage>
</organism>
<dbReference type="SUPFAM" id="SSF52096">
    <property type="entry name" value="ClpP/crotonase"/>
    <property type="match status" value="1"/>
</dbReference>
<gene>
    <name evidence="8" type="ORF">CTEN210_04745</name>
</gene>
<dbReference type="Gene3D" id="1.10.12.10">
    <property type="entry name" value="Lyase 2-enoyl-coa Hydratase, Chain A, domain 2"/>
    <property type="match status" value="1"/>
</dbReference>
<dbReference type="GO" id="GO:0006635">
    <property type="term" value="P:fatty acid beta-oxidation"/>
    <property type="evidence" value="ECO:0007669"/>
    <property type="project" value="TreeGrafter"/>
</dbReference>
<dbReference type="Gene3D" id="3.90.226.10">
    <property type="entry name" value="2-enoyl-CoA Hydratase, Chain A, domain 1"/>
    <property type="match status" value="1"/>
</dbReference>
<dbReference type="PROSITE" id="PS00166">
    <property type="entry name" value="ENOYL_COA_HYDRATASE"/>
    <property type="match status" value="1"/>
</dbReference>
<dbReference type="PANTHER" id="PTHR11941:SF54">
    <property type="entry name" value="ENOYL-COA HYDRATASE, MITOCHONDRIAL"/>
    <property type="match status" value="1"/>
</dbReference>
<evidence type="ECO:0000313" key="8">
    <source>
        <dbReference type="EMBL" id="GFH48269.1"/>
    </source>
</evidence>
<dbReference type="FunFam" id="1.10.12.10:FF:000001">
    <property type="entry name" value="Probable enoyl-CoA hydratase, mitochondrial"/>
    <property type="match status" value="1"/>
</dbReference>
<dbReference type="AlphaFoldDB" id="A0AAD3CP60"/>
<dbReference type="InterPro" id="IPR014748">
    <property type="entry name" value="Enoyl-CoA_hydra_C"/>
</dbReference>
<keyword evidence="9" id="KW-1185">Reference proteome</keyword>
<evidence type="ECO:0000256" key="6">
    <source>
        <dbReference type="ARBA" id="ARBA00073937"/>
    </source>
</evidence>
<evidence type="ECO:0000256" key="5">
    <source>
        <dbReference type="ARBA" id="ARBA00023239"/>
    </source>
</evidence>
<dbReference type="FunFam" id="3.90.226.10:FF:000019">
    <property type="entry name" value="Enoyl-CoA hydratase, mitochondrial"/>
    <property type="match status" value="1"/>
</dbReference>
<keyword evidence="4" id="KW-0443">Lipid metabolism</keyword>
<evidence type="ECO:0000256" key="3">
    <source>
        <dbReference type="ARBA" id="ARBA00022832"/>
    </source>
</evidence>
<evidence type="ECO:0000313" key="9">
    <source>
        <dbReference type="Proteomes" id="UP001054902"/>
    </source>
</evidence>
<dbReference type="InterPro" id="IPR001753">
    <property type="entry name" value="Enoyl-CoA_hydra/iso"/>
</dbReference>
<dbReference type="InterPro" id="IPR018376">
    <property type="entry name" value="Enoyl-CoA_hyd/isom_CS"/>
</dbReference>
<evidence type="ECO:0000256" key="4">
    <source>
        <dbReference type="ARBA" id="ARBA00023098"/>
    </source>
</evidence>
<evidence type="ECO:0000256" key="2">
    <source>
        <dbReference type="ARBA" id="ARBA00012076"/>
    </source>
</evidence>
<dbReference type="GO" id="GO:0005739">
    <property type="term" value="C:mitochondrion"/>
    <property type="evidence" value="ECO:0007669"/>
    <property type="project" value="TreeGrafter"/>
</dbReference>